<dbReference type="Proteomes" id="UP000242715">
    <property type="component" value="Unassembled WGS sequence"/>
</dbReference>
<organism evidence="7 8">
    <name type="scientific">Trifolium subterraneum</name>
    <name type="common">Subterranean clover</name>
    <dbReference type="NCBI Taxonomy" id="3900"/>
    <lineage>
        <taxon>Eukaryota</taxon>
        <taxon>Viridiplantae</taxon>
        <taxon>Streptophyta</taxon>
        <taxon>Embryophyta</taxon>
        <taxon>Tracheophyta</taxon>
        <taxon>Spermatophyta</taxon>
        <taxon>Magnoliopsida</taxon>
        <taxon>eudicotyledons</taxon>
        <taxon>Gunneridae</taxon>
        <taxon>Pentapetalae</taxon>
        <taxon>rosids</taxon>
        <taxon>fabids</taxon>
        <taxon>Fabales</taxon>
        <taxon>Fabaceae</taxon>
        <taxon>Papilionoideae</taxon>
        <taxon>50 kb inversion clade</taxon>
        <taxon>NPAAA clade</taxon>
        <taxon>Hologalegina</taxon>
        <taxon>IRL clade</taxon>
        <taxon>Trifolieae</taxon>
        <taxon>Trifolium</taxon>
    </lineage>
</organism>
<keyword evidence="8" id="KW-1185">Reference proteome</keyword>
<evidence type="ECO:0000313" key="8">
    <source>
        <dbReference type="Proteomes" id="UP000242715"/>
    </source>
</evidence>
<protein>
    <recommendedName>
        <fullName evidence="6">NAC domain-containing protein</fullName>
    </recommendedName>
</protein>
<gene>
    <name evidence="7" type="ORF">TSUD_407940</name>
</gene>
<dbReference type="GO" id="GO:0006355">
    <property type="term" value="P:regulation of DNA-templated transcription"/>
    <property type="evidence" value="ECO:0007669"/>
    <property type="project" value="InterPro"/>
</dbReference>
<dbReference type="SUPFAM" id="SSF101941">
    <property type="entry name" value="NAC domain"/>
    <property type="match status" value="1"/>
</dbReference>
<dbReference type="OrthoDB" id="1429682at2759"/>
<evidence type="ECO:0000256" key="1">
    <source>
        <dbReference type="ARBA" id="ARBA00023015"/>
    </source>
</evidence>
<dbReference type="PANTHER" id="PTHR31719:SF252">
    <property type="entry name" value="NAC DOMAIN-CONTAINING PROTEIN"/>
    <property type="match status" value="1"/>
</dbReference>
<reference evidence="8" key="1">
    <citation type="journal article" date="2017" name="Front. Plant Sci.">
        <title>Climate Clever Clovers: New Paradigm to Reduce the Environmental Footprint of Ruminants by Breeding Low Methanogenic Forages Utilizing Haplotype Variation.</title>
        <authorList>
            <person name="Kaur P."/>
            <person name="Appels R."/>
            <person name="Bayer P.E."/>
            <person name="Keeble-Gagnere G."/>
            <person name="Wang J."/>
            <person name="Hirakawa H."/>
            <person name="Shirasawa K."/>
            <person name="Vercoe P."/>
            <person name="Stefanova K."/>
            <person name="Durmic Z."/>
            <person name="Nichols P."/>
            <person name="Revell C."/>
            <person name="Isobe S.N."/>
            <person name="Edwards D."/>
            <person name="Erskine W."/>
        </authorList>
    </citation>
    <scope>NUCLEOTIDE SEQUENCE [LARGE SCALE GENOMIC DNA]</scope>
    <source>
        <strain evidence="8">cv. Daliak</strain>
    </source>
</reference>
<feature type="domain" description="NAC" evidence="6">
    <location>
        <begin position="17"/>
        <end position="165"/>
    </location>
</feature>
<evidence type="ECO:0000259" key="6">
    <source>
        <dbReference type="PROSITE" id="PS51005"/>
    </source>
</evidence>
<feature type="region of interest" description="Disordered" evidence="5">
    <location>
        <begin position="176"/>
        <end position="199"/>
    </location>
</feature>
<accession>A0A2Z6PSR7</accession>
<dbReference type="InterPro" id="IPR036093">
    <property type="entry name" value="NAC_dom_sf"/>
</dbReference>
<keyword evidence="3" id="KW-0804">Transcription</keyword>
<proteinExistence type="predicted"/>
<name>A0A2Z6PSR7_TRISU</name>
<evidence type="ECO:0000256" key="2">
    <source>
        <dbReference type="ARBA" id="ARBA00023125"/>
    </source>
</evidence>
<dbReference type="AlphaFoldDB" id="A0A2Z6PSR7"/>
<dbReference type="Pfam" id="PF02365">
    <property type="entry name" value="NAM"/>
    <property type="match status" value="1"/>
</dbReference>
<dbReference type="EMBL" id="DF974614">
    <property type="protein sequence ID" value="GAU49717.1"/>
    <property type="molecule type" value="Genomic_DNA"/>
</dbReference>
<keyword evidence="1" id="KW-0805">Transcription regulation</keyword>
<dbReference type="GO" id="GO:0003677">
    <property type="term" value="F:DNA binding"/>
    <property type="evidence" value="ECO:0007669"/>
    <property type="project" value="UniProtKB-KW"/>
</dbReference>
<sequence length="199" mass="23335">MAVNQCVEYYFNNGVEFPFGCKFDPTDEILVNSYLKLKIFNQPLPFRGIGQEVDVFQTEPWMLPYDRILSKHRKYYFFDIRNHRFQNMDTRPAGNGEWRTVEKNKELVLPCNSYIGRKNTLVYWKKQGNEVVKTKWMMHEFHIVSSAIYHPRKVSHLGAYRIFKIKAAEEAENEITTPEVNDFTIEDASSSSLPPSPTP</sequence>
<evidence type="ECO:0000256" key="4">
    <source>
        <dbReference type="ARBA" id="ARBA00023242"/>
    </source>
</evidence>
<evidence type="ECO:0000313" key="7">
    <source>
        <dbReference type="EMBL" id="GAU49717.1"/>
    </source>
</evidence>
<dbReference type="PANTHER" id="PTHR31719">
    <property type="entry name" value="NAC TRANSCRIPTION FACTOR 56"/>
    <property type="match status" value="1"/>
</dbReference>
<dbReference type="InterPro" id="IPR003441">
    <property type="entry name" value="NAC-dom"/>
</dbReference>
<evidence type="ECO:0000256" key="3">
    <source>
        <dbReference type="ARBA" id="ARBA00023163"/>
    </source>
</evidence>
<keyword evidence="4" id="KW-0539">Nucleus</keyword>
<evidence type="ECO:0000256" key="5">
    <source>
        <dbReference type="SAM" id="MobiDB-lite"/>
    </source>
</evidence>
<dbReference type="Gene3D" id="2.170.150.80">
    <property type="entry name" value="NAC domain"/>
    <property type="match status" value="1"/>
</dbReference>
<dbReference type="PROSITE" id="PS51005">
    <property type="entry name" value="NAC"/>
    <property type="match status" value="1"/>
</dbReference>
<keyword evidence="2" id="KW-0238">DNA-binding</keyword>